<dbReference type="AlphaFoldDB" id="A0AAX4K3J6"/>
<dbReference type="EMBL" id="CP144106">
    <property type="protein sequence ID" value="WWC91744.1"/>
    <property type="molecule type" value="Genomic_DNA"/>
</dbReference>
<sequence>MSRTLLSLSDDIIHRIGYFLHQDNFIPLPSFHPHWANFASDINPKVATDYLAFSNTCKRVKKICPLKGLHIKLSKWSKLLKWIAYSPDQVRKGVHRIHLDISPRPGKSIISTWITLSTFFRIFPFLEELILIDTPLCRHYNSTTKLADIHILGAPMALTNLKSLAVDVNCRVCAETLPLFLIKEIEALQHLKAVDCSNLSLVLQTMSDNLTISDTSKHQPLSDHTLCFKAYPTLTDIEEMLDKINTTFPRVTELHLSPHHRVSSAHKFRPYLYVNNVERNYKSGEGLTLGLIQAHDVWSLKTSGSTSMRHDTDSLQKIIDSLARFTRLQVLDCGVAVIPEDGYWEHTSAKHGETLSEFMDRIKRWTDYSRIRSDLLSSVEIMFFNAIPSLSCLQLWDVDSDDWKYWTRFLQPEDPNEDCEDCYDCIPVLFTSSKIG</sequence>
<keyword evidence="2" id="KW-1185">Reference proteome</keyword>
<name>A0AAX4K3J6_9TREE</name>
<dbReference type="RefSeq" id="XP_066078506.1">
    <property type="nucleotide sequence ID" value="XM_066222409.1"/>
</dbReference>
<gene>
    <name evidence="1" type="ORF">L201_006691</name>
</gene>
<evidence type="ECO:0000313" key="1">
    <source>
        <dbReference type="EMBL" id="WWC91744.1"/>
    </source>
</evidence>
<dbReference type="GeneID" id="91097360"/>
<reference evidence="1 2" key="1">
    <citation type="submission" date="2024-01" db="EMBL/GenBank/DDBJ databases">
        <title>Comparative genomics of Cryptococcus and Kwoniella reveals pathogenesis evolution and contrasting modes of karyotype evolution via chromosome fusion or intercentromeric recombination.</title>
        <authorList>
            <person name="Coelho M.A."/>
            <person name="David-Palma M."/>
            <person name="Shea T."/>
            <person name="Bowers K."/>
            <person name="McGinley-Smith S."/>
            <person name="Mohammad A.W."/>
            <person name="Gnirke A."/>
            <person name="Yurkov A.M."/>
            <person name="Nowrousian M."/>
            <person name="Sun S."/>
            <person name="Cuomo C.A."/>
            <person name="Heitman J."/>
        </authorList>
    </citation>
    <scope>NUCLEOTIDE SEQUENCE [LARGE SCALE GENOMIC DNA]</scope>
    <source>
        <strain evidence="1 2">CBS 6074</strain>
    </source>
</reference>
<evidence type="ECO:0008006" key="3">
    <source>
        <dbReference type="Google" id="ProtNLM"/>
    </source>
</evidence>
<protein>
    <recommendedName>
        <fullName evidence="3">F-box domain-containing protein</fullName>
    </recommendedName>
</protein>
<evidence type="ECO:0000313" key="2">
    <source>
        <dbReference type="Proteomes" id="UP001355207"/>
    </source>
</evidence>
<dbReference type="Proteomes" id="UP001355207">
    <property type="component" value="Chromosome 9"/>
</dbReference>
<accession>A0AAX4K3J6</accession>
<organism evidence="1 2">
    <name type="scientific">Kwoniella dendrophila CBS 6074</name>
    <dbReference type="NCBI Taxonomy" id="1295534"/>
    <lineage>
        <taxon>Eukaryota</taxon>
        <taxon>Fungi</taxon>
        <taxon>Dikarya</taxon>
        <taxon>Basidiomycota</taxon>
        <taxon>Agaricomycotina</taxon>
        <taxon>Tremellomycetes</taxon>
        <taxon>Tremellales</taxon>
        <taxon>Cryptococcaceae</taxon>
        <taxon>Kwoniella</taxon>
    </lineage>
</organism>
<proteinExistence type="predicted"/>